<keyword evidence="8" id="KW-0418">Kinase</keyword>
<dbReference type="FunFam" id="3.40.50.300:FF:000679">
    <property type="entry name" value="Thymidylate kinase"/>
    <property type="match status" value="1"/>
</dbReference>
<dbReference type="EMBL" id="CAJDYZ010001425">
    <property type="protein sequence ID" value="CAD1468850.1"/>
    <property type="molecule type" value="Genomic_DNA"/>
</dbReference>
<dbReference type="PROSITE" id="PS01331">
    <property type="entry name" value="THYMIDYLATE_KINASE"/>
    <property type="match status" value="1"/>
</dbReference>
<organism evidence="11 12">
    <name type="scientific">Heterotrigona itama</name>
    <dbReference type="NCBI Taxonomy" id="395501"/>
    <lineage>
        <taxon>Eukaryota</taxon>
        <taxon>Metazoa</taxon>
        <taxon>Ecdysozoa</taxon>
        <taxon>Arthropoda</taxon>
        <taxon>Hexapoda</taxon>
        <taxon>Insecta</taxon>
        <taxon>Pterygota</taxon>
        <taxon>Neoptera</taxon>
        <taxon>Endopterygota</taxon>
        <taxon>Hymenoptera</taxon>
        <taxon>Apocrita</taxon>
        <taxon>Aculeata</taxon>
        <taxon>Apoidea</taxon>
        <taxon>Anthophila</taxon>
        <taxon>Apidae</taxon>
        <taxon>Heterotrigona</taxon>
    </lineage>
</organism>
<dbReference type="Proteomes" id="UP000752696">
    <property type="component" value="Unassembled WGS sequence"/>
</dbReference>
<dbReference type="InterPro" id="IPR018095">
    <property type="entry name" value="Thymidylate_kin_CS"/>
</dbReference>
<dbReference type="PANTHER" id="PTHR10344">
    <property type="entry name" value="THYMIDYLATE KINASE"/>
    <property type="match status" value="1"/>
</dbReference>
<feature type="domain" description="Thymidylate kinase-like" evidence="10">
    <location>
        <begin position="12"/>
        <end position="189"/>
    </location>
</feature>
<dbReference type="HAMAP" id="MF_00165">
    <property type="entry name" value="Thymidylate_kinase"/>
    <property type="match status" value="1"/>
</dbReference>
<comment type="similarity">
    <text evidence="2">Belongs to the thymidylate kinase family.</text>
</comment>
<evidence type="ECO:0000256" key="4">
    <source>
        <dbReference type="ARBA" id="ARBA00017144"/>
    </source>
</evidence>
<reference evidence="11" key="1">
    <citation type="submission" date="2020-07" db="EMBL/GenBank/DDBJ databases">
        <authorList>
            <person name="Nazaruddin N."/>
        </authorList>
    </citation>
    <scope>NUCLEOTIDE SEQUENCE</scope>
</reference>
<dbReference type="PANTHER" id="PTHR10344:SF1">
    <property type="entry name" value="THYMIDYLATE KINASE"/>
    <property type="match status" value="1"/>
</dbReference>
<dbReference type="GO" id="GO:0005739">
    <property type="term" value="C:mitochondrion"/>
    <property type="evidence" value="ECO:0007669"/>
    <property type="project" value="TreeGrafter"/>
</dbReference>
<evidence type="ECO:0000256" key="9">
    <source>
        <dbReference type="ARBA" id="ARBA00022840"/>
    </source>
</evidence>
<dbReference type="GO" id="GO:0004798">
    <property type="term" value="F:dTMP kinase activity"/>
    <property type="evidence" value="ECO:0007669"/>
    <property type="project" value="UniProtKB-EC"/>
</dbReference>
<dbReference type="InterPro" id="IPR039430">
    <property type="entry name" value="Thymidylate_kin-like_dom"/>
</dbReference>
<dbReference type="OrthoDB" id="425602at2759"/>
<dbReference type="GO" id="GO:0005524">
    <property type="term" value="F:ATP binding"/>
    <property type="evidence" value="ECO:0007669"/>
    <property type="project" value="UniProtKB-KW"/>
</dbReference>
<evidence type="ECO:0000313" key="12">
    <source>
        <dbReference type="Proteomes" id="UP000752696"/>
    </source>
</evidence>
<keyword evidence="9" id="KW-0067">ATP-binding</keyword>
<name>A0A6V7GV87_9HYME</name>
<proteinExistence type="inferred from homology"/>
<dbReference type="GO" id="GO:0006233">
    <property type="term" value="P:dTDP biosynthetic process"/>
    <property type="evidence" value="ECO:0007669"/>
    <property type="project" value="InterPro"/>
</dbReference>
<keyword evidence="5" id="KW-0808">Transferase</keyword>
<dbReference type="InterPro" id="IPR018094">
    <property type="entry name" value="Thymidylate_kinase"/>
</dbReference>
<evidence type="ECO:0000256" key="5">
    <source>
        <dbReference type="ARBA" id="ARBA00022679"/>
    </source>
</evidence>
<keyword evidence="7" id="KW-0547">Nucleotide-binding</keyword>
<dbReference type="GO" id="GO:0004550">
    <property type="term" value="F:nucleoside diphosphate kinase activity"/>
    <property type="evidence" value="ECO:0007669"/>
    <property type="project" value="TreeGrafter"/>
</dbReference>
<dbReference type="Gene3D" id="3.40.50.300">
    <property type="entry name" value="P-loop containing nucleotide triphosphate hydrolases"/>
    <property type="match status" value="1"/>
</dbReference>
<sequence>MCFKTRGALIVLEGCDKAGKSTQTKLLMDALKQYDIPAKQRTFPDRTTPIGTIINDFLNKKLNFPPETAHLLFSANRWECKEEILKSLYSGTSVVIDRYAASGAAYTAATTGKCLSWCKEPDKGLPSPDIVILLNVSSESQSLRHNWGDERFENTELQLCVASNYKKLIDKTWCVINADDDKSVIHSQILHKVLNVINHIKNLPLILQMLLFLSSFRPVDIFEKCYEECKKTLNIKSLEIHLMNLIV</sequence>
<dbReference type="GO" id="GO:0006227">
    <property type="term" value="P:dUDP biosynthetic process"/>
    <property type="evidence" value="ECO:0007669"/>
    <property type="project" value="TreeGrafter"/>
</dbReference>
<evidence type="ECO:0000256" key="8">
    <source>
        <dbReference type="ARBA" id="ARBA00022777"/>
    </source>
</evidence>
<dbReference type="GO" id="GO:0005634">
    <property type="term" value="C:nucleus"/>
    <property type="evidence" value="ECO:0007669"/>
    <property type="project" value="TreeGrafter"/>
</dbReference>
<dbReference type="AlphaFoldDB" id="A0A6V7GV87"/>
<evidence type="ECO:0000256" key="2">
    <source>
        <dbReference type="ARBA" id="ARBA00009776"/>
    </source>
</evidence>
<evidence type="ECO:0000256" key="7">
    <source>
        <dbReference type="ARBA" id="ARBA00022741"/>
    </source>
</evidence>
<keyword evidence="12" id="KW-1185">Reference proteome</keyword>
<keyword evidence="6" id="KW-0545">Nucleotide biosynthesis</keyword>
<dbReference type="Pfam" id="PF02223">
    <property type="entry name" value="Thymidylate_kin"/>
    <property type="match status" value="1"/>
</dbReference>
<evidence type="ECO:0000256" key="6">
    <source>
        <dbReference type="ARBA" id="ARBA00022727"/>
    </source>
</evidence>
<protein>
    <recommendedName>
        <fullName evidence="4">Thymidylate kinase</fullName>
        <ecNumber evidence="3">2.7.4.9</ecNumber>
    </recommendedName>
</protein>
<evidence type="ECO:0000313" key="11">
    <source>
        <dbReference type="EMBL" id="CAD1468850.1"/>
    </source>
</evidence>
<dbReference type="SUPFAM" id="SSF52540">
    <property type="entry name" value="P-loop containing nucleoside triphosphate hydrolases"/>
    <property type="match status" value="1"/>
</dbReference>
<evidence type="ECO:0000259" key="10">
    <source>
        <dbReference type="Pfam" id="PF02223"/>
    </source>
</evidence>
<comment type="caution">
    <text evidence="11">The sequence shown here is derived from an EMBL/GenBank/DDBJ whole genome shotgun (WGS) entry which is preliminary data.</text>
</comment>
<comment type="pathway">
    <text evidence="1">Pyrimidine metabolism; dTTP biosynthesis.</text>
</comment>
<dbReference type="GO" id="GO:0006235">
    <property type="term" value="P:dTTP biosynthetic process"/>
    <property type="evidence" value="ECO:0007669"/>
    <property type="project" value="TreeGrafter"/>
</dbReference>
<accession>A0A6V7GV87</accession>
<evidence type="ECO:0000256" key="1">
    <source>
        <dbReference type="ARBA" id="ARBA00004992"/>
    </source>
</evidence>
<dbReference type="GO" id="GO:0005829">
    <property type="term" value="C:cytosol"/>
    <property type="evidence" value="ECO:0007669"/>
    <property type="project" value="TreeGrafter"/>
</dbReference>
<dbReference type="EC" id="2.7.4.9" evidence="3"/>
<gene>
    <name evidence="11" type="ORF">MHI_LOCUS76677</name>
</gene>
<evidence type="ECO:0000256" key="3">
    <source>
        <dbReference type="ARBA" id="ARBA00012980"/>
    </source>
</evidence>
<dbReference type="InterPro" id="IPR027417">
    <property type="entry name" value="P-loop_NTPase"/>
</dbReference>
<dbReference type="NCBIfam" id="TIGR00041">
    <property type="entry name" value="DTMP_kinase"/>
    <property type="match status" value="1"/>
</dbReference>